<accession>A0A5B9QNR8</accession>
<protein>
    <submittedName>
        <fullName evidence="1">Uncharacterized protein</fullName>
    </submittedName>
</protein>
<dbReference type="Proteomes" id="UP000323917">
    <property type="component" value="Chromosome"/>
</dbReference>
<reference evidence="1 2" key="1">
    <citation type="submission" date="2019-08" db="EMBL/GenBank/DDBJ databases">
        <title>Deep-cultivation of Planctomycetes and their phenomic and genomic characterization uncovers novel biology.</title>
        <authorList>
            <person name="Wiegand S."/>
            <person name="Jogler M."/>
            <person name="Boedeker C."/>
            <person name="Pinto D."/>
            <person name="Vollmers J."/>
            <person name="Rivas-Marin E."/>
            <person name="Kohn T."/>
            <person name="Peeters S.H."/>
            <person name="Heuer A."/>
            <person name="Rast P."/>
            <person name="Oberbeckmann S."/>
            <person name="Bunk B."/>
            <person name="Jeske O."/>
            <person name="Meyerdierks A."/>
            <person name="Storesund J.E."/>
            <person name="Kallscheuer N."/>
            <person name="Luecker S."/>
            <person name="Lage O.M."/>
            <person name="Pohl T."/>
            <person name="Merkel B.J."/>
            <person name="Hornburger P."/>
            <person name="Mueller R.-W."/>
            <person name="Bruemmer F."/>
            <person name="Labrenz M."/>
            <person name="Spormann A.M."/>
            <person name="Op den Camp H."/>
            <person name="Overmann J."/>
            <person name="Amann R."/>
            <person name="Jetten M.S.M."/>
            <person name="Mascher T."/>
            <person name="Medema M.H."/>
            <person name="Devos D.P."/>
            <person name="Kaster A.-K."/>
            <person name="Ovreas L."/>
            <person name="Rohde M."/>
            <person name="Galperin M.Y."/>
            <person name="Jogler C."/>
        </authorList>
    </citation>
    <scope>NUCLEOTIDE SEQUENCE [LARGE SCALE GENOMIC DNA]</scope>
    <source>
        <strain evidence="1 2">Pr1d</strain>
    </source>
</reference>
<organism evidence="1 2">
    <name type="scientific">Bythopirellula goksoeyrii</name>
    <dbReference type="NCBI Taxonomy" id="1400387"/>
    <lineage>
        <taxon>Bacteria</taxon>
        <taxon>Pseudomonadati</taxon>
        <taxon>Planctomycetota</taxon>
        <taxon>Planctomycetia</taxon>
        <taxon>Pirellulales</taxon>
        <taxon>Lacipirellulaceae</taxon>
        <taxon>Bythopirellula</taxon>
    </lineage>
</organism>
<proteinExistence type="predicted"/>
<dbReference type="EMBL" id="CP042913">
    <property type="protein sequence ID" value="QEG35761.1"/>
    <property type="molecule type" value="Genomic_DNA"/>
</dbReference>
<sequence>MVLSATLRHQDEDRKSYIGVPPVNARGDISCVEQKMLTRRGAINRLQVDETLRC</sequence>
<keyword evidence="2" id="KW-1185">Reference proteome</keyword>
<evidence type="ECO:0000313" key="2">
    <source>
        <dbReference type="Proteomes" id="UP000323917"/>
    </source>
</evidence>
<name>A0A5B9QNR8_9BACT</name>
<dbReference type="AlphaFoldDB" id="A0A5B9QNR8"/>
<evidence type="ECO:0000313" key="1">
    <source>
        <dbReference type="EMBL" id="QEG35761.1"/>
    </source>
</evidence>
<dbReference type="KEGG" id="bgok:Pr1d_30670"/>
<gene>
    <name evidence="1" type="ORF">Pr1d_30670</name>
</gene>